<evidence type="ECO:0000256" key="4">
    <source>
        <dbReference type="ARBA" id="ARBA00022475"/>
    </source>
</evidence>
<dbReference type="GO" id="GO:0005886">
    <property type="term" value="C:plasma membrane"/>
    <property type="evidence" value="ECO:0007669"/>
    <property type="project" value="UniProtKB-SubCell"/>
</dbReference>
<feature type="transmembrane region" description="Helical" evidence="12">
    <location>
        <begin position="127"/>
        <end position="150"/>
    </location>
</feature>
<evidence type="ECO:0000256" key="8">
    <source>
        <dbReference type="ARBA" id="ARBA00022989"/>
    </source>
</evidence>
<feature type="transmembrane region" description="Helical" evidence="12">
    <location>
        <begin position="188"/>
        <end position="205"/>
    </location>
</feature>
<keyword evidence="4 11" id="KW-1003">Cell membrane</keyword>
<keyword evidence="9 11" id="KW-0472">Membrane</keyword>
<dbReference type="EMBL" id="LGIQ01000009">
    <property type="protein sequence ID" value="KNB71105.1"/>
    <property type="molecule type" value="Genomic_DNA"/>
</dbReference>
<gene>
    <name evidence="13" type="primary">prsW</name>
    <name evidence="14" type="ORF">ADS79_20010</name>
    <name evidence="13" type="ORF">BRE01_03380</name>
</gene>
<evidence type="ECO:0000256" key="3">
    <source>
        <dbReference type="ARBA" id="ARBA00018997"/>
    </source>
</evidence>
<evidence type="ECO:0000256" key="6">
    <source>
        <dbReference type="ARBA" id="ARBA00022692"/>
    </source>
</evidence>
<protein>
    <recommendedName>
        <fullName evidence="3 11">Protease PrsW</fullName>
        <ecNumber evidence="11">3.4.-.-</ecNumber>
    </recommendedName>
    <alternativeName>
        <fullName evidence="10 11">Protease responsible for activating sigma-W</fullName>
    </alternativeName>
</protein>
<comment type="function">
    <text evidence="11">Involved in the degradation of specific anti-sigma factors.</text>
</comment>
<evidence type="ECO:0000256" key="5">
    <source>
        <dbReference type="ARBA" id="ARBA00022670"/>
    </source>
</evidence>
<keyword evidence="16" id="KW-1185">Reference proteome</keyword>
<dbReference type="STRING" id="54915.ADS79_20010"/>
<evidence type="ECO:0000313" key="13">
    <source>
        <dbReference type="EMBL" id="GED66636.1"/>
    </source>
</evidence>
<dbReference type="PANTHER" id="PTHR36844:SF1">
    <property type="entry name" value="PROTEASE PRSW"/>
    <property type="match status" value="1"/>
</dbReference>
<dbReference type="EC" id="3.4.-.-" evidence="11"/>
<keyword evidence="7 11" id="KW-0378">Hydrolase</keyword>
<dbReference type="OrthoDB" id="5504276at2"/>
<feature type="transmembrane region" description="Helical" evidence="12">
    <location>
        <begin position="100"/>
        <end position="121"/>
    </location>
</feature>
<evidence type="ECO:0000256" key="10">
    <source>
        <dbReference type="ARBA" id="ARBA00030345"/>
    </source>
</evidence>
<evidence type="ECO:0000313" key="15">
    <source>
        <dbReference type="Proteomes" id="UP000036834"/>
    </source>
</evidence>
<dbReference type="GO" id="GO:0008233">
    <property type="term" value="F:peptidase activity"/>
    <property type="evidence" value="ECO:0007669"/>
    <property type="project" value="UniProtKB-KW"/>
</dbReference>
<reference evidence="13 16" key="3">
    <citation type="submission" date="2019-06" db="EMBL/GenBank/DDBJ databases">
        <title>Whole genome shotgun sequence of Brevibacillus reuszeri NBRC 15719.</title>
        <authorList>
            <person name="Hosoyama A."/>
            <person name="Uohara A."/>
            <person name="Ohji S."/>
            <person name="Ichikawa N."/>
        </authorList>
    </citation>
    <scope>NUCLEOTIDE SEQUENCE [LARGE SCALE GENOMIC DNA]</scope>
    <source>
        <strain evidence="13 16">NBRC 15719</strain>
    </source>
</reference>
<dbReference type="InterPro" id="IPR026898">
    <property type="entry name" value="PrsW"/>
</dbReference>
<evidence type="ECO:0000256" key="2">
    <source>
        <dbReference type="ARBA" id="ARBA00009165"/>
    </source>
</evidence>
<keyword evidence="6 12" id="KW-0812">Transmembrane</keyword>
<comment type="similarity">
    <text evidence="2 11">Belongs to the protease PrsW family.</text>
</comment>
<feature type="transmembrane region" description="Helical" evidence="12">
    <location>
        <begin position="162"/>
        <end position="182"/>
    </location>
</feature>
<reference evidence="14" key="2">
    <citation type="submission" date="2015-07" db="EMBL/GenBank/DDBJ databases">
        <title>MeaNS - Measles Nucleotide Surveillance Program.</title>
        <authorList>
            <person name="Tran T."/>
            <person name="Druce J."/>
        </authorList>
    </citation>
    <scope>NUCLEOTIDE SEQUENCE</scope>
    <source>
        <strain evidence="14">DSM 9887</strain>
    </source>
</reference>
<evidence type="ECO:0000256" key="11">
    <source>
        <dbReference type="PIRNR" id="PIRNR016933"/>
    </source>
</evidence>
<dbReference type="Proteomes" id="UP000319578">
    <property type="component" value="Unassembled WGS sequence"/>
</dbReference>
<sequence length="224" mass="25743">MIAMIGAAIAPGIAILSYFYLRDSLEPEPISMVIRSFVFGMLLVIPIMVLQYIMQNEWNWQGGLVADVVQSAVVEEFFKWMVIFFTAYKHVEFDEPYDGIVYAVAVSLGFATLENLFYLIINGLNIAFWRALLPVSSHALFAVWMGYYLGRAKFSNSRKKERTFLWLSIALPIGLHALYNAIFLSVQNWIVVIVPFMLLLWWQGLKKVQRAHEYSSKKLSSRPQ</sequence>
<comment type="subcellular location">
    <subcellularLocation>
        <location evidence="1">Cell membrane</location>
        <topology evidence="1">Multi-pass membrane protein</topology>
    </subcellularLocation>
</comment>
<evidence type="ECO:0000256" key="1">
    <source>
        <dbReference type="ARBA" id="ARBA00004651"/>
    </source>
</evidence>
<evidence type="ECO:0000313" key="14">
    <source>
        <dbReference type="EMBL" id="KNB71105.1"/>
    </source>
</evidence>
<organism evidence="14 15">
    <name type="scientific">Brevibacillus reuszeri</name>
    <dbReference type="NCBI Taxonomy" id="54915"/>
    <lineage>
        <taxon>Bacteria</taxon>
        <taxon>Bacillati</taxon>
        <taxon>Bacillota</taxon>
        <taxon>Bacilli</taxon>
        <taxon>Bacillales</taxon>
        <taxon>Paenibacillaceae</taxon>
        <taxon>Brevibacillus</taxon>
    </lineage>
</organism>
<keyword evidence="5 11" id="KW-0645">Protease</keyword>
<feature type="transmembrane region" description="Helical" evidence="12">
    <location>
        <begin position="6"/>
        <end position="21"/>
    </location>
</feature>
<dbReference type="RefSeq" id="WP_049740140.1">
    <property type="nucleotide sequence ID" value="NZ_BJON01000002.1"/>
</dbReference>
<dbReference type="InterPro" id="IPR023596">
    <property type="entry name" value="Peptidase_PrsW_arch/bac"/>
</dbReference>
<comment type="caution">
    <text evidence="14">The sequence shown here is derived from an EMBL/GenBank/DDBJ whole genome shotgun (WGS) entry which is preliminary data.</text>
</comment>
<evidence type="ECO:0000313" key="16">
    <source>
        <dbReference type="Proteomes" id="UP000319578"/>
    </source>
</evidence>
<dbReference type="Proteomes" id="UP000036834">
    <property type="component" value="Unassembled WGS sequence"/>
</dbReference>
<evidence type="ECO:0000256" key="7">
    <source>
        <dbReference type="ARBA" id="ARBA00022801"/>
    </source>
</evidence>
<name>A0A0K9YSE0_9BACL</name>
<dbReference type="EMBL" id="BJON01000002">
    <property type="protein sequence ID" value="GED66636.1"/>
    <property type="molecule type" value="Genomic_DNA"/>
</dbReference>
<accession>A0A0K9YSE0</accession>
<dbReference type="PATRIC" id="fig|54915.3.peg.3116"/>
<dbReference type="PIRSF" id="PIRSF016933">
    <property type="entry name" value="PrsW"/>
    <property type="match status" value="1"/>
</dbReference>
<dbReference type="AlphaFoldDB" id="A0A0K9YSE0"/>
<keyword evidence="8 12" id="KW-1133">Transmembrane helix</keyword>
<reference evidence="15" key="1">
    <citation type="submission" date="2015-07" db="EMBL/GenBank/DDBJ databases">
        <title>Genome sequencing project for genomic taxonomy and phylogenomics of Bacillus-like bacteria.</title>
        <authorList>
            <person name="Liu B."/>
            <person name="Wang J."/>
            <person name="Zhu Y."/>
            <person name="Liu G."/>
            <person name="Chen Q."/>
            <person name="Chen Z."/>
            <person name="Lan J."/>
            <person name="Che J."/>
            <person name="Ge C."/>
            <person name="Shi H."/>
            <person name="Pan Z."/>
            <person name="Liu X."/>
        </authorList>
    </citation>
    <scope>NUCLEOTIDE SEQUENCE [LARGE SCALE GENOMIC DNA]</scope>
    <source>
        <strain evidence="15">DSM 9887</strain>
    </source>
</reference>
<feature type="transmembrane region" description="Helical" evidence="12">
    <location>
        <begin position="33"/>
        <end position="53"/>
    </location>
</feature>
<proteinExistence type="inferred from homology"/>
<dbReference type="PANTHER" id="PTHR36844">
    <property type="entry name" value="PROTEASE PRSW"/>
    <property type="match status" value="1"/>
</dbReference>
<dbReference type="NCBIfam" id="NF033739">
    <property type="entry name" value="intramemb_PrsW"/>
    <property type="match status" value="1"/>
</dbReference>
<dbReference type="Pfam" id="PF13367">
    <property type="entry name" value="PrsW-protease"/>
    <property type="match status" value="1"/>
</dbReference>
<evidence type="ECO:0000256" key="12">
    <source>
        <dbReference type="SAM" id="Phobius"/>
    </source>
</evidence>
<dbReference type="GO" id="GO:0006508">
    <property type="term" value="P:proteolysis"/>
    <property type="evidence" value="ECO:0007669"/>
    <property type="project" value="UniProtKB-KW"/>
</dbReference>
<evidence type="ECO:0000256" key="9">
    <source>
        <dbReference type="ARBA" id="ARBA00023136"/>
    </source>
</evidence>